<dbReference type="RefSeq" id="WP_294894552.1">
    <property type="nucleotide sequence ID" value="NZ_DLUI01000145.1"/>
</dbReference>
<dbReference type="InterPro" id="IPR050706">
    <property type="entry name" value="Cyclic-di-GMP_PDE-like"/>
</dbReference>
<dbReference type="SMART" id="SM00267">
    <property type="entry name" value="GGDEF"/>
    <property type="match status" value="1"/>
</dbReference>
<protein>
    <submittedName>
        <fullName evidence="3">Diguanylate cyclase</fullName>
    </submittedName>
</protein>
<dbReference type="InterPro" id="IPR001633">
    <property type="entry name" value="EAL_dom"/>
</dbReference>
<dbReference type="InterPro" id="IPR035919">
    <property type="entry name" value="EAL_sf"/>
</dbReference>
<name>A0A2D3WM48_9BACT</name>
<dbReference type="PROSITE" id="PS50887">
    <property type="entry name" value="GGDEF"/>
    <property type="match status" value="1"/>
</dbReference>
<evidence type="ECO:0000259" key="1">
    <source>
        <dbReference type="PROSITE" id="PS50883"/>
    </source>
</evidence>
<dbReference type="InterPro" id="IPR000160">
    <property type="entry name" value="GGDEF_dom"/>
</dbReference>
<dbReference type="Gene3D" id="3.30.70.270">
    <property type="match status" value="1"/>
</dbReference>
<dbReference type="AlphaFoldDB" id="A0A2D3WM48"/>
<dbReference type="Pfam" id="PF00990">
    <property type="entry name" value="GGDEF"/>
    <property type="match status" value="1"/>
</dbReference>
<dbReference type="Proteomes" id="UP000228859">
    <property type="component" value="Unassembled WGS sequence"/>
</dbReference>
<evidence type="ECO:0000259" key="2">
    <source>
        <dbReference type="PROSITE" id="PS50887"/>
    </source>
</evidence>
<proteinExistence type="predicted"/>
<evidence type="ECO:0000313" key="4">
    <source>
        <dbReference type="Proteomes" id="UP000228859"/>
    </source>
</evidence>
<sequence length="498" mass="57259">MDLFFRYSRCIINIQQLSAHSTPNLQRLVFYIHYLYLSIFYQLPFFYLQHLVYSEHKNNILEAKEKFDTLAHHDPLTGLPNRLSLIETLQIKTDNMENHPFALLFVDLDGFKEINDSYGHRFGDEILILFTKLLQDLFPKDTLIIRPGGDEFIIVIELKTDHHSIQMCINRLIQTLNDPFNIDHTEVYISASIGISLYPEDASNPEELLQKADAAMYKAKSFGRNSYNFYNDGLTQELLERTTLASNLKKAISNHDLALYYQLQINPHTGKIIGVEALARWFTEEETTPPSVFIPIAEERGLIIELGSFVLEEGFKTAVKWMEQGIFSGRIAINVSAKQLIHQNFLLQLEELLHKTECSPSWIELEITESSILEYPEKMIALLGVIKSKGFKISIDDFGTGYSSLSYLKHLPIDKLKIDISFIRNITMEPKNQTIVKTIIALAKGLGMEVLAEGVESIEEMEFLLVNGIDSIQGYYYYKPMDRESIELTFTKLESRMQ</sequence>
<dbReference type="InterPro" id="IPR043128">
    <property type="entry name" value="Rev_trsase/Diguanyl_cyclase"/>
</dbReference>
<dbReference type="InterPro" id="IPR029787">
    <property type="entry name" value="Nucleotide_cyclase"/>
</dbReference>
<accession>A0A2D3WM48</accession>
<dbReference type="Gene3D" id="3.20.20.450">
    <property type="entry name" value="EAL domain"/>
    <property type="match status" value="1"/>
</dbReference>
<dbReference type="SUPFAM" id="SSF55073">
    <property type="entry name" value="Nucleotide cyclase"/>
    <property type="match status" value="1"/>
</dbReference>
<dbReference type="PROSITE" id="PS50883">
    <property type="entry name" value="EAL"/>
    <property type="match status" value="1"/>
</dbReference>
<dbReference type="Pfam" id="PF00563">
    <property type="entry name" value="EAL"/>
    <property type="match status" value="1"/>
</dbReference>
<dbReference type="PANTHER" id="PTHR33121">
    <property type="entry name" value="CYCLIC DI-GMP PHOSPHODIESTERASE PDEF"/>
    <property type="match status" value="1"/>
</dbReference>
<dbReference type="GO" id="GO:0071111">
    <property type="term" value="F:cyclic-guanylate-specific phosphodiesterase activity"/>
    <property type="evidence" value="ECO:0007669"/>
    <property type="project" value="InterPro"/>
</dbReference>
<dbReference type="CDD" id="cd01948">
    <property type="entry name" value="EAL"/>
    <property type="match status" value="1"/>
</dbReference>
<feature type="domain" description="EAL" evidence="1">
    <location>
        <begin position="241"/>
        <end position="494"/>
    </location>
</feature>
<evidence type="ECO:0000313" key="3">
    <source>
        <dbReference type="EMBL" id="DAB37633.1"/>
    </source>
</evidence>
<dbReference type="NCBIfam" id="TIGR00254">
    <property type="entry name" value="GGDEF"/>
    <property type="match status" value="1"/>
</dbReference>
<reference evidence="3 4" key="1">
    <citation type="journal article" date="2017" name="Front. Microbiol.">
        <title>Comparative Genomic Analysis of the Class Epsilonproteobacteria and Proposed Reclassification to Epsilonbacteraeota (phyl. nov.).</title>
        <authorList>
            <person name="Waite D.W."/>
            <person name="Vanwonterghem I."/>
            <person name="Rinke C."/>
            <person name="Parks D.H."/>
            <person name="Zhang Y."/>
            <person name="Takai K."/>
            <person name="Sievert S.M."/>
            <person name="Simon J."/>
            <person name="Campbell B.J."/>
            <person name="Hanson T.E."/>
            <person name="Woyke T."/>
            <person name="Klotz M.G."/>
            <person name="Hugenholtz P."/>
        </authorList>
    </citation>
    <scope>NUCLEOTIDE SEQUENCE [LARGE SCALE GENOMIC DNA]</scope>
    <source>
        <strain evidence="3">UBA12443</strain>
    </source>
</reference>
<dbReference type="SMART" id="SM00052">
    <property type="entry name" value="EAL"/>
    <property type="match status" value="1"/>
</dbReference>
<organism evidence="3 4">
    <name type="scientific">Sulfuricurvum kujiense</name>
    <dbReference type="NCBI Taxonomy" id="148813"/>
    <lineage>
        <taxon>Bacteria</taxon>
        <taxon>Pseudomonadati</taxon>
        <taxon>Campylobacterota</taxon>
        <taxon>Epsilonproteobacteria</taxon>
        <taxon>Campylobacterales</taxon>
        <taxon>Sulfurimonadaceae</taxon>
        <taxon>Sulfuricurvum</taxon>
    </lineage>
</organism>
<comment type="caution">
    <text evidence="3">The sequence shown here is derived from an EMBL/GenBank/DDBJ whole genome shotgun (WGS) entry which is preliminary data.</text>
</comment>
<dbReference type="PANTHER" id="PTHR33121:SF70">
    <property type="entry name" value="SIGNALING PROTEIN YKOW"/>
    <property type="match status" value="1"/>
</dbReference>
<dbReference type="EMBL" id="DLUI01000145">
    <property type="protein sequence ID" value="DAB37633.1"/>
    <property type="molecule type" value="Genomic_DNA"/>
</dbReference>
<gene>
    <name evidence="3" type="ORF">CFH83_10165</name>
</gene>
<dbReference type="CDD" id="cd01949">
    <property type="entry name" value="GGDEF"/>
    <property type="match status" value="1"/>
</dbReference>
<feature type="domain" description="GGDEF" evidence="2">
    <location>
        <begin position="99"/>
        <end position="232"/>
    </location>
</feature>
<dbReference type="SUPFAM" id="SSF141868">
    <property type="entry name" value="EAL domain-like"/>
    <property type="match status" value="1"/>
</dbReference>